<reference evidence="1" key="1">
    <citation type="submission" date="2018-05" db="EMBL/GenBank/DDBJ databases">
        <authorList>
            <person name="Lanie J.A."/>
            <person name="Ng W.-L."/>
            <person name="Kazmierczak K.M."/>
            <person name="Andrzejewski T.M."/>
            <person name="Davidsen T.M."/>
            <person name="Wayne K.J."/>
            <person name="Tettelin H."/>
            <person name="Glass J.I."/>
            <person name="Rusch D."/>
            <person name="Podicherti R."/>
            <person name="Tsui H.-C.T."/>
            <person name="Winkler M.E."/>
        </authorList>
    </citation>
    <scope>NUCLEOTIDE SEQUENCE</scope>
</reference>
<gene>
    <name evidence="1" type="ORF">METZ01_LOCUS9825</name>
</gene>
<proteinExistence type="predicted"/>
<evidence type="ECO:0000313" key="1">
    <source>
        <dbReference type="EMBL" id="SUZ56971.1"/>
    </source>
</evidence>
<organism evidence="1">
    <name type="scientific">marine metagenome</name>
    <dbReference type="NCBI Taxonomy" id="408172"/>
    <lineage>
        <taxon>unclassified sequences</taxon>
        <taxon>metagenomes</taxon>
        <taxon>ecological metagenomes</taxon>
    </lineage>
</organism>
<protein>
    <recommendedName>
        <fullName evidence="2">Glucose/Sorbosone dehydrogenase domain-containing protein</fullName>
    </recommendedName>
</protein>
<sequence>MKYSANKGCSVFGGHVYRGTEIPRLHGTHIYGNYRSGKVHGFRIEIGEATGHSRLIDSDRNVTSFGEDNEGETYALTQRGGIYRLKADH</sequence>
<dbReference type="InterPro" id="IPR011042">
    <property type="entry name" value="6-blade_b-propeller_TolB-like"/>
</dbReference>
<evidence type="ECO:0008006" key="2">
    <source>
        <dbReference type="Google" id="ProtNLM"/>
    </source>
</evidence>
<name>A0A381NQU9_9ZZZZ</name>
<dbReference type="EMBL" id="UINC01000532">
    <property type="protein sequence ID" value="SUZ56971.1"/>
    <property type="molecule type" value="Genomic_DNA"/>
</dbReference>
<accession>A0A381NQU9</accession>
<dbReference type="Gene3D" id="2.120.10.30">
    <property type="entry name" value="TolB, C-terminal domain"/>
    <property type="match status" value="1"/>
</dbReference>
<dbReference type="AlphaFoldDB" id="A0A381NQU9"/>